<sequence length="88" mass="9893">MTESTRNKLLDDLVNEIKPYAQDLGLYALTVGQVLSLSVGAAERAKATGKESQFHLSKWLLSQIIENHPETKPIIHKYDDLLSQLETE</sequence>
<organism evidence="1 2">
    <name type="scientific">Pannus brasiliensis CCIBt3594</name>
    <dbReference type="NCBI Taxonomy" id="1427578"/>
    <lineage>
        <taxon>Bacteria</taxon>
        <taxon>Bacillati</taxon>
        <taxon>Cyanobacteriota</taxon>
        <taxon>Cyanophyceae</taxon>
        <taxon>Oscillatoriophycideae</taxon>
        <taxon>Chroococcales</taxon>
        <taxon>Microcystaceae</taxon>
        <taxon>Pannus</taxon>
    </lineage>
</organism>
<dbReference type="RefSeq" id="WP_332863977.1">
    <property type="nucleotide sequence ID" value="NZ_JBAFSM010000007.1"/>
</dbReference>
<gene>
    <name evidence="1" type="ORF">V0288_05255</name>
</gene>
<comment type="caution">
    <text evidence="1">The sequence shown here is derived from an EMBL/GenBank/DDBJ whole genome shotgun (WGS) entry which is preliminary data.</text>
</comment>
<evidence type="ECO:0000313" key="1">
    <source>
        <dbReference type="EMBL" id="MEG3436519.1"/>
    </source>
</evidence>
<dbReference type="Proteomes" id="UP001328733">
    <property type="component" value="Unassembled WGS sequence"/>
</dbReference>
<accession>A0AAW9QMZ6</accession>
<evidence type="ECO:0000313" key="2">
    <source>
        <dbReference type="Proteomes" id="UP001328733"/>
    </source>
</evidence>
<name>A0AAW9QMZ6_9CHRO</name>
<dbReference type="AlphaFoldDB" id="A0AAW9QMZ6"/>
<proteinExistence type="predicted"/>
<keyword evidence="2" id="KW-1185">Reference proteome</keyword>
<dbReference type="EMBL" id="JBAFSM010000007">
    <property type="protein sequence ID" value="MEG3436519.1"/>
    <property type="molecule type" value="Genomic_DNA"/>
</dbReference>
<reference evidence="1 2" key="1">
    <citation type="submission" date="2024-01" db="EMBL/GenBank/DDBJ databases">
        <title>Genomic insights into the taxonomy and metabolism of the cyanobacterium Pannus brasiliensis CCIBt3594.</title>
        <authorList>
            <person name="Machado M."/>
            <person name="Botero N.B."/>
            <person name="Andreote A.P.D."/>
            <person name="Feitosa A.M.T."/>
            <person name="Popin R."/>
            <person name="Sivonen K."/>
            <person name="Fiore M.F."/>
        </authorList>
    </citation>
    <scope>NUCLEOTIDE SEQUENCE [LARGE SCALE GENOMIC DNA]</scope>
    <source>
        <strain evidence="1 2">CCIBt3594</strain>
    </source>
</reference>
<protein>
    <submittedName>
        <fullName evidence="1">Uncharacterized protein</fullName>
    </submittedName>
</protein>